<proteinExistence type="predicted"/>
<dbReference type="Proteomes" id="UP000225215">
    <property type="component" value="Segment"/>
</dbReference>
<dbReference type="EMBL" id="KY290955">
    <property type="protein sequence ID" value="APU01699.1"/>
    <property type="molecule type" value="Genomic_DNA"/>
</dbReference>
<accession>A0A219YCI2</accession>
<name>A0A219YCI2_9CAUD</name>
<sequence>MKDLIGKVVFVELFGEGYYSGSCCSQSGFFTKEFFEENEDLIRGYTPYFHYLDGKHSEVDGDVKINMCETVEDLISAFKTYTEMDDDYMIWESMLDGVSDVQEQNEFSNSITSKIKTNTVVTITYDGQEI</sequence>
<organism evidence="1 2">
    <name type="scientific">Aeromonas phage 65.2</name>
    <dbReference type="NCBI Taxonomy" id="1932896"/>
    <lineage>
        <taxon>Viruses</taxon>
        <taxon>Duplodnaviria</taxon>
        <taxon>Heunggongvirae</taxon>
        <taxon>Uroviricota</taxon>
        <taxon>Caudoviricetes</taxon>
        <taxon>Pantevenvirales</taxon>
        <taxon>Straboviridae</taxon>
        <taxon>Emmerichvirinae</taxon>
        <taxon>Ishigurovirus</taxon>
        <taxon>Ishigurovirus osborne</taxon>
    </lineage>
</organism>
<protein>
    <submittedName>
        <fullName evidence="1">Uncharacterized protein</fullName>
    </submittedName>
</protein>
<evidence type="ECO:0000313" key="1">
    <source>
        <dbReference type="EMBL" id="APU01699.1"/>
    </source>
</evidence>
<reference evidence="1 2" key="1">
    <citation type="journal article" date="2017" name="Sci. Rep.">
        <title>Characterization and diversity of phages infecting Aeromonas salmonicida subsp. salmonicida.</title>
        <authorList>
            <person name="Vincent A.T."/>
            <person name="Paquet V.E."/>
            <person name="Bernatchez A."/>
            <person name="Tremblay D.M."/>
            <person name="Moineau S."/>
            <person name="Charette S.J."/>
        </authorList>
    </citation>
    <scope>NUCLEOTIDE SEQUENCE [LARGE SCALE GENOMIC DNA]</scope>
</reference>
<evidence type="ECO:0000313" key="2">
    <source>
        <dbReference type="Proteomes" id="UP000225215"/>
    </source>
</evidence>